<reference evidence="8 9" key="1">
    <citation type="submission" date="2023-02" db="EMBL/GenBank/DDBJ databases">
        <title>Streptomyces sp. SCA4-21 with antifungal activity against Fusarium oxysporum f. sp. cubense, Streptomyces sp. SCA2-17 with antifungal activity against Fusarium oxysporum f. sp. cubense.</title>
        <authorList>
            <person name="Qi D."/>
        </authorList>
    </citation>
    <scope>NUCLEOTIDE SEQUENCE [LARGE SCALE GENOMIC DNA]</scope>
    <source>
        <strain evidence="8 9">SCA4-21</strain>
    </source>
</reference>
<dbReference type="RefSeq" id="WP_311039068.1">
    <property type="nucleotide sequence ID" value="NZ_CP117522.1"/>
</dbReference>
<evidence type="ECO:0000256" key="6">
    <source>
        <dbReference type="SAM" id="MobiDB-lite"/>
    </source>
</evidence>
<gene>
    <name evidence="8" type="ORF">PS467_37990</name>
</gene>
<evidence type="ECO:0000256" key="5">
    <source>
        <dbReference type="ARBA" id="ARBA00023163"/>
    </source>
</evidence>
<dbReference type="Gene3D" id="1.10.10.60">
    <property type="entry name" value="Homeodomain-like"/>
    <property type="match status" value="1"/>
</dbReference>
<keyword evidence="4" id="KW-0238">DNA-binding</keyword>
<evidence type="ECO:0000256" key="1">
    <source>
        <dbReference type="ARBA" id="ARBA00022741"/>
    </source>
</evidence>
<dbReference type="SUPFAM" id="SSF46689">
    <property type="entry name" value="Homeodomain-like"/>
    <property type="match status" value="1"/>
</dbReference>
<proteinExistence type="predicted"/>
<dbReference type="Pfam" id="PF25601">
    <property type="entry name" value="AAA_lid_14"/>
    <property type="match status" value="1"/>
</dbReference>
<dbReference type="InterPro" id="IPR058031">
    <property type="entry name" value="AAA_lid_NorR"/>
</dbReference>
<evidence type="ECO:0000259" key="7">
    <source>
        <dbReference type="PROSITE" id="PS50045"/>
    </source>
</evidence>
<sequence length="637" mass="68350">MDITAREQNIARARLNFLQSAEPPASVVPEKIRDSWQRCKHLGIGIDEVTVPYQPDYDRESRLIRAAAPVLDRLEQTLAGSDVCVIVTDRKGWVRDRRVGEARLSAHLDRVKLAPGFSYAEQFVGTNGIGMALEERRSSVVLGTEHFNERLQKVSCAASPIRNPISGRVEGAINLTCWNGPAGSLMAALAQEAADDVERMLYEFGTTCEHALLEAFRQATHYGSRPVLCLGQDLLLANSAAAGRLTGDDHRLLHEAAAELDHAPRTRRRVQLTGGQSVLVRCRRVDGPAGKAGYLLDLTFDDSPAAEEPHRTAGSRSPGGPGKQGGPGSGPTRPCPLPGLAGTDPAWNTVSRTAARCARDRVPLLIYGEAGTGKSALARAAHAFAGAAWAPVVIDAADPRYANPQYTDAQYVNPQHVDSRYADEATGPGDAPLPGGLPHALGSAPAGPGRTLVLRHLDAVATAQAPAVAQALSAAAARGTWIVATLGHTPEEPDALLRCFAEAVTIPPLRHRLADLPALVETLLRRVDAGVECAPDVLPLLRRQDWPGNVRQLESVLRKAAAGRRTYRVESRDLPPSLHAAGHRSLSAWETAERDTLVAALLEADGNKLLAAQRLGISRTTIYRKMRAYGITLPAHR</sequence>
<dbReference type="EMBL" id="CP117522">
    <property type="protein sequence ID" value="WNF00715.1"/>
    <property type="molecule type" value="Genomic_DNA"/>
</dbReference>
<dbReference type="Pfam" id="PF01590">
    <property type="entry name" value="GAF"/>
    <property type="match status" value="1"/>
</dbReference>
<evidence type="ECO:0000256" key="4">
    <source>
        <dbReference type="ARBA" id="ARBA00023125"/>
    </source>
</evidence>
<dbReference type="InterPro" id="IPR009057">
    <property type="entry name" value="Homeodomain-like_sf"/>
</dbReference>
<dbReference type="Gene3D" id="1.10.8.60">
    <property type="match status" value="1"/>
</dbReference>
<dbReference type="InterPro" id="IPR029016">
    <property type="entry name" value="GAF-like_dom_sf"/>
</dbReference>
<dbReference type="Pfam" id="PF02954">
    <property type="entry name" value="HTH_8"/>
    <property type="match status" value="1"/>
</dbReference>
<keyword evidence="9" id="KW-1185">Reference proteome</keyword>
<dbReference type="Gene3D" id="3.30.450.40">
    <property type="match status" value="1"/>
</dbReference>
<name>A0ABY9V738_9ACTN</name>
<keyword evidence="3" id="KW-0805">Transcription regulation</keyword>
<accession>A0ABY9V738</accession>
<dbReference type="Gene3D" id="3.40.50.300">
    <property type="entry name" value="P-loop containing nucleotide triphosphate hydrolases"/>
    <property type="match status" value="1"/>
</dbReference>
<keyword evidence="5" id="KW-0804">Transcription</keyword>
<dbReference type="PRINTS" id="PR01590">
    <property type="entry name" value="HTHFIS"/>
</dbReference>
<dbReference type="SUPFAM" id="SSF52540">
    <property type="entry name" value="P-loop containing nucleoside triphosphate hydrolases"/>
    <property type="match status" value="1"/>
</dbReference>
<organism evidence="8 9">
    <name type="scientific">Streptomyces luomodiensis</name>
    <dbReference type="NCBI Taxonomy" id="3026192"/>
    <lineage>
        <taxon>Bacteria</taxon>
        <taxon>Bacillati</taxon>
        <taxon>Actinomycetota</taxon>
        <taxon>Actinomycetes</taxon>
        <taxon>Kitasatosporales</taxon>
        <taxon>Streptomycetaceae</taxon>
        <taxon>Streptomyces</taxon>
    </lineage>
</organism>
<keyword evidence="2" id="KW-0067">ATP-binding</keyword>
<protein>
    <submittedName>
        <fullName evidence="8">Helix-turn-helix domain-containing protein</fullName>
    </submittedName>
</protein>
<keyword evidence="1" id="KW-0547">Nucleotide-binding</keyword>
<dbReference type="InterPro" id="IPR002078">
    <property type="entry name" value="Sigma_54_int"/>
</dbReference>
<feature type="region of interest" description="Disordered" evidence="6">
    <location>
        <begin position="304"/>
        <end position="344"/>
    </location>
</feature>
<dbReference type="PANTHER" id="PTHR32071:SF122">
    <property type="entry name" value="SIGMA FACTOR"/>
    <property type="match status" value="1"/>
</dbReference>
<dbReference type="Pfam" id="PF00158">
    <property type="entry name" value="Sigma54_activat"/>
    <property type="match status" value="1"/>
</dbReference>
<dbReference type="PROSITE" id="PS50045">
    <property type="entry name" value="SIGMA54_INTERACT_4"/>
    <property type="match status" value="1"/>
</dbReference>
<feature type="compositionally biased region" description="Gly residues" evidence="6">
    <location>
        <begin position="317"/>
        <end position="329"/>
    </location>
</feature>
<evidence type="ECO:0000313" key="8">
    <source>
        <dbReference type="EMBL" id="WNF00715.1"/>
    </source>
</evidence>
<dbReference type="PANTHER" id="PTHR32071">
    <property type="entry name" value="TRANSCRIPTIONAL REGULATORY PROTEIN"/>
    <property type="match status" value="1"/>
</dbReference>
<dbReference type="Proteomes" id="UP001305606">
    <property type="component" value="Chromosome"/>
</dbReference>
<feature type="domain" description="Sigma-54 factor interaction" evidence="7">
    <location>
        <begin position="340"/>
        <end position="562"/>
    </location>
</feature>
<dbReference type="InterPro" id="IPR003018">
    <property type="entry name" value="GAF"/>
</dbReference>
<evidence type="ECO:0000256" key="3">
    <source>
        <dbReference type="ARBA" id="ARBA00023015"/>
    </source>
</evidence>
<dbReference type="InterPro" id="IPR027417">
    <property type="entry name" value="P-loop_NTPase"/>
</dbReference>
<evidence type="ECO:0000313" key="9">
    <source>
        <dbReference type="Proteomes" id="UP001305606"/>
    </source>
</evidence>
<evidence type="ECO:0000256" key="2">
    <source>
        <dbReference type="ARBA" id="ARBA00022840"/>
    </source>
</evidence>
<dbReference type="InterPro" id="IPR002197">
    <property type="entry name" value="HTH_Fis"/>
</dbReference>